<dbReference type="RefSeq" id="WP_244718261.1">
    <property type="nucleotide sequence ID" value="NZ_CP095049.1"/>
</dbReference>
<dbReference type="Proteomes" id="UP000831785">
    <property type="component" value="Chromosome"/>
</dbReference>
<keyword evidence="2" id="KW-1185">Reference proteome</keyword>
<reference evidence="1 2" key="1">
    <citation type="submission" date="2022-04" db="EMBL/GenBank/DDBJ databases">
        <title>Hymenobacter sp. isolated from the air.</title>
        <authorList>
            <person name="Won M."/>
            <person name="Lee C.-M."/>
            <person name="Woen H.-Y."/>
            <person name="Kwon S.-W."/>
        </authorList>
    </citation>
    <scope>NUCLEOTIDE SEQUENCE [LARGE SCALE GENOMIC DNA]</scope>
    <source>
        <strain evidence="2">5116 S-27</strain>
    </source>
</reference>
<evidence type="ECO:0000313" key="1">
    <source>
        <dbReference type="EMBL" id="UOQ53262.1"/>
    </source>
</evidence>
<dbReference type="EMBL" id="CP095049">
    <property type="protein sequence ID" value="UOQ53262.1"/>
    <property type="molecule type" value="Genomic_DNA"/>
</dbReference>
<protein>
    <recommendedName>
        <fullName evidence="3">RHS repeat protein</fullName>
    </recommendedName>
</protein>
<accession>A0ABY4FAY4</accession>
<proteinExistence type="predicted"/>
<evidence type="ECO:0008006" key="3">
    <source>
        <dbReference type="Google" id="ProtNLM"/>
    </source>
</evidence>
<sequence length="380" mass="43642">MRLPLLRTLLLPGLLTAYSGYVQGQMIYHPQLYQPQNFHQLYSPTQHQATRQIVVAPTIPIDADGSIRPEPDSATRHQYVRHRVRSVLKTRLNKQGEVLDTIEYLTIDEQGRWTQVNTWKGQVQRQWSYNSAGQCTALIEHPRSARPYTVISTYNPALQRGHQEVLQRNGTHTLVQEKQLYHSGDTLLTEIKAHELQVGNYYYPKYVQRSLRLALHPDTTLSLTYFYNKDQQISSHQFDYLLYQRGRLFETGKITLPKPGPETKAAGAAMLAPEQAVAALRRGTGLQPQNRRFYDSQRRLIREEFTKSNDSPSFRSTVRYTYNNLGQLIGRESGFTSAGASALSTYTVYSYLESGLLAGETTNARTGARTFYQYHYQYYD</sequence>
<organism evidence="1 2">
    <name type="scientific">Hymenobacter cellulosivorans</name>
    <dbReference type="NCBI Taxonomy" id="2932249"/>
    <lineage>
        <taxon>Bacteria</taxon>
        <taxon>Pseudomonadati</taxon>
        <taxon>Bacteroidota</taxon>
        <taxon>Cytophagia</taxon>
        <taxon>Cytophagales</taxon>
        <taxon>Hymenobacteraceae</taxon>
        <taxon>Hymenobacter</taxon>
    </lineage>
</organism>
<evidence type="ECO:0000313" key="2">
    <source>
        <dbReference type="Proteomes" id="UP000831785"/>
    </source>
</evidence>
<gene>
    <name evidence="1" type="ORF">MUN80_00535</name>
</gene>
<name>A0ABY4FAY4_9BACT</name>